<sequence>MFLVQQWHNLLKKKYKKQIKLLIIEESDVLDQAIELLDQSLFKVFRLFDFNDQSIKEKCALFYYEQRKNKDNISLKDAYRSIESNPINFASALIGLNYVDILILGIIYDSKSCFSSILKLLKNPDNSTAYSTMVMYKDNELIFMSDCALNISINKEQIKPLVNYSYLLAKQCFFVDQNCAGLISYQTNNDYSDSSINLLGSLQFDALVDPKVRAIKLANSHNHIINHYIFLDLITANTVFKIYAHKMNYLTIGSYIHNIQRSISVLSRSATVDEIVATVYLLGFDFVLKSEK</sequence>
<dbReference type="PANTHER" id="PTHR43356:SF3">
    <property type="entry name" value="PHOSPHATE ACETYLTRANSFERASE"/>
    <property type="match status" value="1"/>
</dbReference>
<dbReference type="InterPro" id="IPR002505">
    <property type="entry name" value="PTA_PTB"/>
</dbReference>
<dbReference type="RefSeq" id="WP_051749359.1">
    <property type="nucleotide sequence ID" value="NZ_JFDP01000008.1"/>
</dbReference>
<dbReference type="GO" id="GO:0016746">
    <property type="term" value="F:acyltransferase activity"/>
    <property type="evidence" value="ECO:0007669"/>
    <property type="project" value="UniProtKB-KW"/>
</dbReference>
<dbReference type="EMBL" id="JFDP01000008">
    <property type="protein sequence ID" value="KEZ24086.1"/>
    <property type="molecule type" value="Genomic_DNA"/>
</dbReference>
<keyword evidence="1 4" id="KW-0808">Transferase</keyword>
<dbReference type="Proteomes" id="UP000028537">
    <property type="component" value="Unassembled WGS sequence"/>
</dbReference>
<evidence type="ECO:0000256" key="2">
    <source>
        <dbReference type="ARBA" id="ARBA00023315"/>
    </source>
</evidence>
<evidence type="ECO:0000313" key="4">
    <source>
        <dbReference type="EMBL" id="KEZ24086.1"/>
    </source>
</evidence>
<dbReference type="eggNOG" id="COG0280">
    <property type="taxonomic scope" value="Bacteria"/>
</dbReference>
<gene>
    <name evidence="4" type="primary">pta</name>
    <name evidence="4" type="ORF">UDIV_0840</name>
</gene>
<dbReference type="Gene3D" id="3.40.50.10950">
    <property type="match status" value="1"/>
</dbReference>
<keyword evidence="5" id="KW-1185">Reference proteome</keyword>
<dbReference type="PANTHER" id="PTHR43356">
    <property type="entry name" value="PHOSPHATE ACETYLTRANSFERASE"/>
    <property type="match status" value="1"/>
</dbReference>
<keyword evidence="2" id="KW-0012">Acyltransferase</keyword>
<organism evidence="4 5">
    <name type="scientific">Ureaplasma diversum NCTC 246</name>
    <dbReference type="NCBI Taxonomy" id="1188241"/>
    <lineage>
        <taxon>Bacteria</taxon>
        <taxon>Bacillati</taxon>
        <taxon>Mycoplasmatota</taxon>
        <taxon>Mycoplasmoidales</taxon>
        <taxon>Mycoplasmoidaceae</taxon>
        <taxon>Ureaplasma</taxon>
    </lineage>
</organism>
<protein>
    <submittedName>
        <fullName evidence="4">Phosphate acetyltransferase</fullName>
    </submittedName>
</protein>
<evidence type="ECO:0000256" key="1">
    <source>
        <dbReference type="ARBA" id="ARBA00022679"/>
    </source>
</evidence>
<reference evidence="4 5" key="1">
    <citation type="submission" date="2014-02" db="EMBL/GenBank/DDBJ databases">
        <title>Genome sequence of Ureaplasma diversum strain 246.</title>
        <authorList>
            <person name="Sirand-Pugnet P."/>
            <person name="Breton M."/>
            <person name="Dordet-Frisoni E."/>
            <person name="Baranowski E."/>
            <person name="Barre A."/>
            <person name="Couture C."/>
            <person name="Dupuy V."/>
            <person name="Gaurivaud P."/>
            <person name="Jacob D."/>
            <person name="Lemaitre C."/>
            <person name="Manso-Silvan L."/>
            <person name="Nikolski M."/>
            <person name="Nouvel L.-X."/>
            <person name="Poumarat F."/>
            <person name="Tardy F."/>
            <person name="Thebault P."/>
            <person name="Theil S."/>
            <person name="Citti C."/>
            <person name="Thiaucourt F."/>
            <person name="Blanchard A."/>
        </authorList>
    </citation>
    <scope>NUCLEOTIDE SEQUENCE [LARGE SCALE GENOMIC DNA]</scope>
    <source>
        <strain evidence="4 5">NCTC 246</strain>
    </source>
</reference>
<dbReference type="Gene3D" id="3.40.50.10750">
    <property type="entry name" value="Isocitrate/Isopropylmalate dehydrogenase-like"/>
    <property type="match status" value="1"/>
</dbReference>
<dbReference type="SUPFAM" id="SSF53659">
    <property type="entry name" value="Isocitrate/Isopropylmalate dehydrogenase-like"/>
    <property type="match status" value="1"/>
</dbReference>
<evidence type="ECO:0000313" key="5">
    <source>
        <dbReference type="Proteomes" id="UP000028537"/>
    </source>
</evidence>
<dbReference type="AlphaFoldDB" id="A0A084F1J4"/>
<feature type="domain" description="Phosphate acetyl/butaryl transferase" evidence="3">
    <location>
        <begin position="38"/>
        <end position="190"/>
    </location>
</feature>
<proteinExistence type="predicted"/>
<name>A0A084F1J4_9BACT</name>
<feature type="domain" description="Phosphate acetyl/butaryl transferase" evidence="3">
    <location>
        <begin position="196"/>
        <end position="280"/>
    </location>
</feature>
<dbReference type="OrthoDB" id="9805787at2"/>
<accession>A0A084F1J4</accession>
<dbReference type="InterPro" id="IPR050500">
    <property type="entry name" value="Phos_Acetyltrans/Butyryltrans"/>
</dbReference>
<comment type="caution">
    <text evidence="4">The sequence shown here is derived from an EMBL/GenBank/DDBJ whole genome shotgun (WGS) entry which is preliminary data.</text>
</comment>
<dbReference type="Pfam" id="PF01515">
    <property type="entry name" value="PTA_PTB"/>
    <property type="match status" value="2"/>
</dbReference>
<dbReference type="InterPro" id="IPR042113">
    <property type="entry name" value="P_AcTrfase_dom1"/>
</dbReference>
<dbReference type="InterPro" id="IPR042112">
    <property type="entry name" value="P_AcTrfase_dom2"/>
</dbReference>
<evidence type="ECO:0000259" key="3">
    <source>
        <dbReference type="Pfam" id="PF01515"/>
    </source>
</evidence>